<accession>A0ABS2VP44</accession>
<keyword evidence="2" id="KW-1133">Transmembrane helix</keyword>
<feature type="compositionally biased region" description="Basic and acidic residues" evidence="1">
    <location>
        <begin position="286"/>
        <end position="297"/>
    </location>
</feature>
<keyword evidence="5" id="KW-1185">Reference proteome</keyword>
<evidence type="ECO:0000313" key="5">
    <source>
        <dbReference type="Proteomes" id="UP000788262"/>
    </source>
</evidence>
<feature type="compositionally biased region" description="Basic residues" evidence="1">
    <location>
        <begin position="245"/>
        <end position="255"/>
    </location>
</feature>
<keyword evidence="2" id="KW-0472">Membrane</keyword>
<dbReference type="InterPro" id="IPR036366">
    <property type="entry name" value="PGBDSf"/>
</dbReference>
<dbReference type="SUPFAM" id="SSF47090">
    <property type="entry name" value="PGBD-like"/>
    <property type="match status" value="1"/>
</dbReference>
<feature type="region of interest" description="Disordered" evidence="1">
    <location>
        <begin position="126"/>
        <end position="169"/>
    </location>
</feature>
<feature type="region of interest" description="Disordered" evidence="1">
    <location>
        <begin position="439"/>
        <end position="461"/>
    </location>
</feature>
<feature type="region of interest" description="Disordered" evidence="1">
    <location>
        <begin position="224"/>
        <end position="255"/>
    </location>
</feature>
<evidence type="ECO:0000313" key="4">
    <source>
        <dbReference type="EMBL" id="MBN0044825.1"/>
    </source>
</evidence>
<evidence type="ECO:0000259" key="3">
    <source>
        <dbReference type="Pfam" id="PF01471"/>
    </source>
</evidence>
<dbReference type="InterPro" id="IPR036365">
    <property type="entry name" value="PGBD-like_sf"/>
</dbReference>
<sequence>MGRGEHVDERGTGPQARQCPECGAPRGADNTPSCACGQRASDALRDARSAEQAAVEDFDPLRIRPYVELEDTANAPAARPTGSGRHARRPQGDTPGAGAAGGAGARAAAGSADAVDETMALRAVAPSPRTPAPQPPGALDASGAAPAGTAAEAAGTTAPARTPDAAGPAGAVEETMALRAVPPSPSPRQPGPTAAADVPDATAVLPAPLAPPVSPPNATDLSLFEGAGAAPGRGADLYGLDGRTRGRRGRKDRARRRGVVLGVSGAVAGVVAVAGLASGLFSYESPSRDDAASKDVRAAVPDTTTSAAQEPASPTASTASASASSASPSPSSSSASPSASPSESASESNGSPAPSRSAPSSPDPAVTASTSTATASEPAPALGPSTEAPVLRRGDKGPEVTELQLRLRELRLYGGDVNGRFNGKVEDAVGRYQRARGIRSDPLGVYGPETRSMLEAETREP</sequence>
<proteinExistence type="predicted"/>
<feature type="region of interest" description="Disordered" evidence="1">
    <location>
        <begin position="1"/>
        <end position="114"/>
    </location>
</feature>
<keyword evidence="2" id="KW-0812">Transmembrane</keyword>
<dbReference type="Gene3D" id="1.10.101.10">
    <property type="entry name" value="PGBD-like superfamily/PGBD"/>
    <property type="match status" value="1"/>
</dbReference>
<feature type="transmembrane region" description="Helical" evidence="2">
    <location>
        <begin position="258"/>
        <end position="283"/>
    </location>
</feature>
<reference evidence="4 5" key="1">
    <citation type="submission" date="2021-02" db="EMBL/GenBank/DDBJ databases">
        <title>Whole genome sequencing of Streptomyces actuosus VRA1.</title>
        <authorList>
            <person name="Sen G."/>
            <person name="Sen A."/>
        </authorList>
    </citation>
    <scope>NUCLEOTIDE SEQUENCE [LARGE SCALE GENOMIC DNA]</scope>
    <source>
        <strain evidence="4 5">VRA1</strain>
    </source>
</reference>
<comment type="caution">
    <text evidence="4">The sequence shown here is derived from an EMBL/GenBank/DDBJ whole genome shotgun (WGS) entry which is preliminary data.</text>
</comment>
<feature type="compositionally biased region" description="Low complexity" evidence="1">
    <location>
        <begin position="303"/>
        <end position="380"/>
    </location>
</feature>
<evidence type="ECO:0000256" key="1">
    <source>
        <dbReference type="SAM" id="MobiDB-lite"/>
    </source>
</evidence>
<feature type="compositionally biased region" description="Basic and acidic residues" evidence="1">
    <location>
        <begin position="452"/>
        <end position="461"/>
    </location>
</feature>
<evidence type="ECO:0000256" key="2">
    <source>
        <dbReference type="SAM" id="Phobius"/>
    </source>
</evidence>
<protein>
    <submittedName>
        <fullName evidence="4">Peptidoglycan-binding protein</fullName>
    </submittedName>
</protein>
<feature type="compositionally biased region" description="Low complexity" evidence="1">
    <location>
        <begin position="137"/>
        <end position="169"/>
    </location>
</feature>
<feature type="compositionally biased region" description="Basic and acidic residues" evidence="1">
    <location>
        <begin position="1"/>
        <end position="11"/>
    </location>
</feature>
<dbReference type="Pfam" id="PF01471">
    <property type="entry name" value="PG_binding_1"/>
    <property type="match status" value="1"/>
</dbReference>
<feature type="domain" description="Peptidoglycan binding-like" evidence="3">
    <location>
        <begin position="397"/>
        <end position="454"/>
    </location>
</feature>
<name>A0ABS2VP44_STRAS</name>
<feature type="region of interest" description="Disordered" evidence="1">
    <location>
        <begin position="285"/>
        <end position="398"/>
    </location>
</feature>
<dbReference type="InterPro" id="IPR002477">
    <property type="entry name" value="Peptidoglycan-bd-like"/>
</dbReference>
<dbReference type="Proteomes" id="UP000788262">
    <property type="component" value="Unassembled WGS sequence"/>
</dbReference>
<organism evidence="4 5">
    <name type="scientific">Streptomyces actuosus</name>
    <dbReference type="NCBI Taxonomy" id="1885"/>
    <lineage>
        <taxon>Bacteria</taxon>
        <taxon>Bacillati</taxon>
        <taxon>Actinomycetota</taxon>
        <taxon>Actinomycetes</taxon>
        <taxon>Kitasatosporales</taxon>
        <taxon>Streptomycetaceae</taxon>
        <taxon>Streptomyces</taxon>
    </lineage>
</organism>
<dbReference type="EMBL" id="JAFFZS010000007">
    <property type="protein sequence ID" value="MBN0044825.1"/>
    <property type="molecule type" value="Genomic_DNA"/>
</dbReference>
<gene>
    <name evidence="4" type="ORF">JS756_12025</name>
</gene>